<gene>
    <name evidence="1" type="ORF">PCOR1329_LOCUS61303</name>
</gene>
<evidence type="ECO:0000313" key="2">
    <source>
        <dbReference type="Proteomes" id="UP001189429"/>
    </source>
</evidence>
<organism evidence="1 2">
    <name type="scientific">Prorocentrum cordatum</name>
    <dbReference type="NCBI Taxonomy" id="2364126"/>
    <lineage>
        <taxon>Eukaryota</taxon>
        <taxon>Sar</taxon>
        <taxon>Alveolata</taxon>
        <taxon>Dinophyceae</taxon>
        <taxon>Prorocentrales</taxon>
        <taxon>Prorocentraceae</taxon>
        <taxon>Prorocentrum</taxon>
    </lineage>
</organism>
<proteinExistence type="predicted"/>
<accession>A0ABN9VUF2</accession>
<comment type="caution">
    <text evidence="1">The sequence shown here is derived from an EMBL/GenBank/DDBJ whole genome shotgun (WGS) entry which is preliminary data.</text>
</comment>
<reference evidence="1" key="1">
    <citation type="submission" date="2023-10" db="EMBL/GenBank/DDBJ databases">
        <authorList>
            <person name="Chen Y."/>
            <person name="Shah S."/>
            <person name="Dougan E. K."/>
            <person name="Thang M."/>
            <person name="Chan C."/>
        </authorList>
    </citation>
    <scope>NUCLEOTIDE SEQUENCE [LARGE SCALE GENOMIC DNA]</scope>
</reference>
<dbReference type="Proteomes" id="UP001189429">
    <property type="component" value="Unassembled WGS sequence"/>
</dbReference>
<keyword evidence="2" id="KW-1185">Reference proteome</keyword>
<sequence>MRDPRTRVVRLLDPSRACPTAGGLGQRPSPPLIFWLRSLRPSLLWHSSRLLVISPVCPSSPKFPDMASEEPATKKAKTGEESYYKVIDGVRYDRALLEAAEGFAADGQVGYPEARKLWKNAQDGAGVTDIEKATLEYAMKVYKFSEPARKFMTTYLAAGKHRSYYKTVSNVQYDRALLEAAEKAAADGQISWREAKQLLEDASDGKGMTGTEKATLEYALKTFKFTDKARKFLEGGLRVEKPASYPAACGRPVAPPCQRSIAAGVGFSCRPAPDQCPVRTGACLNTPSSPRPRHRFPKILPGFSLLPSYSPRIPSCPLPLQCGLESLLGLTWDLVPVFLAHETLEGHQESRGRLRARWFFRGLPIWGNHFGNRTQNSLPRFCMMSVLSKTTRRRRRVKLRP</sequence>
<dbReference type="EMBL" id="CAUYUJ010017709">
    <property type="protein sequence ID" value="CAK0877179.1"/>
    <property type="molecule type" value="Genomic_DNA"/>
</dbReference>
<name>A0ABN9VUF2_9DINO</name>
<evidence type="ECO:0000313" key="1">
    <source>
        <dbReference type="EMBL" id="CAK0877179.1"/>
    </source>
</evidence>
<protein>
    <submittedName>
        <fullName evidence="1">Uncharacterized protein</fullName>
    </submittedName>
</protein>